<organism evidence="2">
    <name type="scientific">hydrothermal vent metagenome</name>
    <dbReference type="NCBI Taxonomy" id="652676"/>
    <lineage>
        <taxon>unclassified sequences</taxon>
        <taxon>metagenomes</taxon>
        <taxon>ecological metagenomes</taxon>
    </lineage>
</organism>
<evidence type="ECO:0000313" key="2">
    <source>
        <dbReference type="EMBL" id="VAX10725.1"/>
    </source>
</evidence>
<dbReference type="InterPro" id="IPR007791">
    <property type="entry name" value="DjlA_N"/>
</dbReference>
<dbReference type="Gene3D" id="1.10.3680.10">
    <property type="entry name" value="TerB-like"/>
    <property type="match status" value="1"/>
</dbReference>
<dbReference type="SUPFAM" id="SSF158682">
    <property type="entry name" value="TerB-like"/>
    <property type="match status" value="1"/>
</dbReference>
<accession>A0A3B1BWE0</accession>
<sequence>MLQAIKQFFDHNIAPLSTQNDTENEHALQLATAALLFEMMRMDDEHSPQEQRLIQALITRHFTLSDTETEQLLALAEQEAEQAIDYHQFTSLINANFSIKQKIRIVEQLWQIAFTDGEIHKYEEHLVRKVAELLYVSHSDFIAAKHRAMPQ</sequence>
<dbReference type="CDD" id="cd07313">
    <property type="entry name" value="terB_like_2"/>
    <property type="match status" value="1"/>
</dbReference>
<evidence type="ECO:0000259" key="1">
    <source>
        <dbReference type="Pfam" id="PF05099"/>
    </source>
</evidence>
<name>A0A3B1BWE0_9ZZZZ</name>
<gene>
    <name evidence="2" type="ORF">MNBD_GAMMA26-2443</name>
</gene>
<proteinExistence type="predicted"/>
<dbReference type="EMBL" id="UOFX01000076">
    <property type="protein sequence ID" value="VAX10725.1"/>
    <property type="molecule type" value="Genomic_DNA"/>
</dbReference>
<feature type="domain" description="Co-chaperone DjlA N-terminal" evidence="1">
    <location>
        <begin position="29"/>
        <end position="146"/>
    </location>
</feature>
<dbReference type="InterPro" id="IPR029024">
    <property type="entry name" value="TerB-like"/>
</dbReference>
<dbReference type="Pfam" id="PF05099">
    <property type="entry name" value="TerB"/>
    <property type="match status" value="1"/>
</dbReference>
<reference evidence="2" key="1">
    <citation type="submission" date="2018-06" db="EMBL/GenBank/DDBJ databases">
        <authorList>
            <person name="Zhirakovskaya E."/>
        </authorList>
    </citation>
    <scope>NUCLEOTIDE SEQUENCE</scope>
</reference>
<protein>
    <recommendedName>
        <fullName evidence="1">Co-chaperone DjlA N-terminal domain-containing protein</fullName>
    </recommendedName>
</protein>
<dbReference type="AlphaFoldDB" id="A0A3B1BWE0"/>